<evidence type="ECO:0000256" key="1">
    <source>
        <dbReference type="SAM" id="MobiDB-lite"/>
    </source>
</evidence>
<sequence length="166" mass="18927">MEVNTLRELRLKDAGGRIEAEKEVERLKEAMARLDMEKRKNCTNLKSRLDEAAGPSAHKPPCSSSKKKGNSTPGIEMNDREAFVQQERKNLRKKNKEEIQRICREEDVAYTTLEPTKEEIIYRRVQWMFGIDGPDKEKGKEDSVVEVMAGATEEHEMEDGDDSAAS</sequence>
<keyword evidence="3" id="KW-1185">Reference proteome</keyword>
<protein>
    <submittedName>
        <fullName evidence="2">Uncharacterized protein</fullName>
    </submittedName>
</protein>
<comment type="caution">
    <text evidence="2">The sequence shown here is derived from an EMBL/GenBank/DDBJ whole genome shotgun (WGS) entry which is preliminary data.</text>
</comment>
<accession>A0A388JLS7</accession>
<dbReference type="AlphaFoldDB" id="A0A388JLS7"/>
<dbReference type="EMBL" id="BFEA01000001">
    <property type="protein sequence ID" value="GBG58757.1"/>
    <property type="molecule type" value="Genomic_DNA"/>
</dbReference>
<reference evidence="2 3" key="1">
    <citation type="journal article" date="2018" name="Cell">
        <title>The Chara Genome: Secondary Complexity and Implications for Plant Terrestrialization.</title>
        <authorList>
            <person name="Nishiyama T."/>
            <person name="Sakayama H."/>
            <person name="Vries J.D."/>
            <person name="Buschmann H."/>
            <person name="Saint-Marcoux D."/>
            <person name="Ullrich K.K."/>
            <person name="Haas F.B."/>
            <person name="Vanderstraeten L."/>
            <person name="Becker D."/>
            <person name="Lang D."/>
            <person name="Vosolsobe S."/>
            <person name="Rombauts S."/>
            <person name="Wilhelmsson P.K.I."/>
            <person name="Janitza P."/>
            <person name="Kern R."/>
            <person name="Heyl A."/>
            <person name="Rumpler F."/>
            <person name="Villalobos L.I.A.C."/>
            <person name="Clay J.M."/>
            <person name="Skokan R."/>
            <person name="Toyoda A."/>
            <person name="Suzuki Y."/>
            <person name="Kagoshima H."/>
            <person name="Schijlen E."/>
            <person name="Tajeshwar N."/>
            <person name="Catarino B."/>
            <person name="Hetherington A.J."/>
            <person name="Saltykova A."/>
            <person name="Bonnot C."/>
            <person name="Breuninger H."/>
            <person name="Symeonidi A."/>
            <person name="Radhakrishnan G.V."/>
            <person name="Van Nieuwerburgh F."/>
            <person name="Deforce D."/>
            <person name="Chang C."/>
            <person name="Karol K.G."/>
            <person name="Hedrich R."/>
            <person name="Ulvskov P."/>
            <person name="Glockner G."/>
            <person name="Delwiche C.F."/>
            <person name="Petrasek J."/>
            <person name="Van de Peer Y."/>
            <person name="Friml J."/>
            <person name="Beilby M."/>
            <person name="Dolan L."/>
            <person name="Kohara Y."/>
            <person name="Sugano S."/>
            <person name="Fujiyama A."/>
            <person name="Delaux P.-M."/>
            <person name="Quint M."/>
            <person name="TheiBen G."/>
            <person name="Hagemann M."/>
            <person name="Harholt J."/>
            <person name="Dunand C."/>
            <person name="Zachgo S."/>
            <person name="Langdale J."/>
            <person name="Maumus F."/>
            <person name="Straeten D.V.D."/>
            <person name="Gould S.B."/>
            <person name="Rensing S.A."/>
        </authorList>
    </citation>
    <scope>NUCLEOTIDE SEQUENCE [LARGE SCALE GENOMIC DNA]</scope>
    <source>
        <strain evidence="2 3">S276</strain>
    </source>
</reference>
<dbReference type="Gramene" id="GBG58757">
    <property type="protein sequence ID" value="GBG58757"/>
    <property type="gene ID" value="CBR_g157"/>
</dbReference>
<dbReference type="Proteomes" id="UP000265515">
    <property type="component" value="Unassembled WGS sequence"/>
</dbReference>
<feature type="region of interest" description="Disordered" evidence="1">
    <location>
        <begin position="37"/>
        <end position="80"/>
    </location>
</feature>
<proteinExistence type="predicted"/>
<evidence type="ECO:0000313" key="3">
    <source>
        <dbReference type="Proteomes" id="UP000265515"/>
    </source>
</evidence>
<organism evidence="2 3">
    <name type="scientific">Chara braunii</name>
    <name type="common">Braun's stonewort</name>
    <dbReference type="NCBI Taxonomy" id="69332"/>
    <lineage>
        <taxon>Eukaryota</taxon>
        <taxon>Viridiplantae</taxon>
        <taxon>Streptophyta</taxon>
        <taxon>Charophyceae</taxon>
        <taxon>Charales</taxon>
        <taxon>Characeae</taxon>
        <taxon>Chara</taxon>
    </lineage>
</organism>
<gene>
    <name evidence="2" type="ORF">CBR_g157</name>
</gene>
<evidence type="ECO:0000313" key="2">
    <source>
        <dbReference type="EMBL" id="GBG58757.1"/>
    </source>
</evidence>
<name>A0A388JLS7_CHABU</name>